<dbReference type="Gene3D" id="3.40.50.1820">
    <property type="entry name" value="alpha/beta hydrolase"/>
    <property type="match status" value="2"/>
</dbReference>
<proteinExistence type="inferred from homology"/>
<organism evidence="7 8">
    <name type="scientific">Gomphillus americanus</name>
    <dbReference type="NCBI Taxonomy" id="1940652"/>
    <lineage>
        <taxon>Eukaryota</taxon>
        <taxon>Fungi</taxon>
        <taxon>Dikarya</taxon>
        <taxon>Ascomycota</taxon>
        <taxon>Pezizomycotina</taxon>
        <taxon>Lecanoromycetes</taxon>
        <taxon>OSLEUM clade</taxon>
        <taxon>Ostropomycetidae</taxon>
        <taxon>Ostropales</taxon>
        <taxon>Graphidaceae</taxon>
        <taxon>Gomphilloideae</taxon>
        <taxon>Gomphillus</taxon>
    </lineage>
</organism>
<evidence type="ECO:0000313" key="8">
    <source>
        <dbReference type="Proteomes" id="UP000664169"/>
    </source>
</evidence>
<evidence type="ECO:0008006" key="9">
    <source>
        <dbReference type="Google" id="ProtNLM"/>
    </source>
</evidence>
<keyword evidence="4" id="KW-0378">Hydrolase</keyword>
<dbReference type="InterPro" id="IPR008758">
    <property type="entry name" value="Peptidase_S28"/>
</dbReference>
<evidence type="ECO:0000256" key="5">
    <source>
        <dbReference type="ARBA" id="ARBA00023180"/>
    </source>
</evidence>
<keyword evidence="8" id="KW-1185">Reference proteome</keyword>
<comment type="similarity">
    <text evidence="1">Belongs to the peptidase S28 family.</text>
</comment>
<gene>
    <name evidence="7" type="ORF">GOMPHAMPRED_007238</name>
</gene>
<dbReference type="GO" id="GO:0006508">
    <property type="term" value="P:proteolysis"/>
    <property type="evidence" value="ECO:0007669"/>
    <property type="project" value="UniProtKB-KW"/>
</dbReference>
<keyword evidence="3 6" id="KW-0732">Signal</keyword>
<evidence type="ECO:0000256" key="3">
    <source>
        <dbReference type="ARBA" id="ARBA00022729"/>
    </source>
</evidence>
<dbReference type="SUPFAM" id="SSF53474">
    <property type="entry name" value="alpha/beta-Hydrolases"/>
    <property type="match status" value="1"/>
</dbReference>
<sequence>MVLTVFAAALAACVALVSARAPPALPLVPAFTTPQCVKNGTGVFEQYIDHDHPELGTFQQRYWWSDEFFAGPGSPVVLFTPGEIAADLYTGYLTNRTITGTFAQNIKGAVVMVEHRYYGGSSPYQELTTKNLQALTVKNAIADLVRFAKTVKLPFDKNGRTNAPRAPWILSGGSYSGALSAWTEKTAPGTFWAYHASSAPVEAIYDYWQYFYPVQQGMPQNCSADVTKVIDHVDQILNGKDTSAKNALKAKFGLHGLRDADFASGLQAGPWSWQSNQFYTNYSGFFEWCDWVENAVDISGGSGKSTPIVTPTAHGVGLEKALNGYSAFIRTQVVPGSCASYGSTWKSDSDLGCYDTYNASSPLYTDITVGNPFNRQWSWILCNEPLSYWQDGAPSNTPTIVSRYVTAAYWQRQCALYFPTEKDSSGTYSYGSAEGRTTATVNKVTEGWEDTSTKRLMWVNGEFDPWRSSGVSSHFRPEGPLKSTSSAPVYLIPKGIHCSDLIIKNSLANAGVAAVVNQEIKQMQTWVSEFYHPHGRK</sequence>
<evidence type="ECO:0000313" key="7">
    <source>
        <dbReference type="EMBL" id="CAF9910938.1"/>
    </source>
</evidence>
<protein>
    <recommendedName>
        <fullName evidence="9">Serine peptidase</fullName>
    </recommendedName>
</protein>
<dbReference type="AlphaFoldDB" id="A0A8H3ESP3"/>
<dbReference type="Pfam" id="PF05577">
    <property type="entry name" value="Peptidase_S28"/>
    <property type="match status" value="2"/>
</dbReference>
<evidence type="ECO:0000256" key="4">
    <source>
        <dbReference type="ARBA" id="ARBA00022801"/>
    </source>
</evidence>
<dbReference type="GO" id="GO:0008239">
    <property type="term" value="F:dipeptidyl-peptidase activity"/>
    <property type="evidence" value="ECO:0007669"/>
    <property type="project" value="TreeGrafter"/>
</dbReference>
<comment type="caution">
    <text evidence="7">The sequence shown here is derived from an EMBL/GenBank/DDBJ whole genome shotgun (WGS) entry which is preliminary data.</text>
</comment>
<keyword evidence="2" id="KW-0645">Protease</keyword>
<reference evidence="7" key="1">
    <citation type="submission" date="2021-03" db="EMBL/GenBank/DDBJ databases">
        <authorList>
            <person name="Tagirdzhanova G."/>
        </authorList>
    </citation>
    <scope>NUCLEOTIDE SEQUENCE</scope>
</reference>
<dbReference type="GO" id="GO:0070008">
    <property type="term" value="F:serine-type exopeptidase activity"/>
    <property type="evidence" value="ECO:0007669"/>
    <property type="project" value="InterPro"/>
</dbReference>
<dbReference type="EMBL" id="CAJPDQ010000006">
    <property type="protein sequence ID" value="CAF9910938.1"/>
    <property type="molecule type" value="Genomic_DNA"/>
</dbReference>
<feature type="signal peptide" evidence="6">
    <location>
        <begin position="1"/>
        <end position="19"/>
    </location>
</feature>
<dbReference type="OrthoDB" id="1735038at2759"/>
<dbReference type="Proteomes" id="UP000664169">
    <property type="component" value="Unassembled WGS sequence"/>
</dbReference>
<dbReference type="PANTHER" id="PTHR11010">
    <property type="entry name" value="PROTEASE S28 PRO-X CARBOXYPEPTIDASE-RELATED"/>
    <property type="match status" value="1"/>
</dbReference>
<evidence type="ECO:0000256" key="6">
    <source>
        <dbReference type="SAM" id="SignalP"/>
    </source>
</evidence>
<name>A0A8H3ESP3_9LECA</name>
<evidence type="ECO:0000256" key="2">
    <source>
        <dbReference type="ARBA" id="ARBA00022670"/>
    </source>
</evidence>
<keyword evidence="5" id="KW-0325">Glycoprotein</keyword>
<feature type="chain" id="PRO_5034834174" description="Serine peptidase" evidence="6">
    <location>
        <begin position="20"/>
        <end position="537"/>
    </location>
</feature>
<evidence type="ECO:0000256" key="1">
    <source>
        <dbReference type="ARBA" id="ARBA00011079"/>
    </source>
</evidence>
<dbReference type="PANTHER" id="PTHR11010:SF23">
    <property type="entry name" value="SERINE PEPTIDASE"/>
    <property type="match status" value="1"/>
</dbReference>
<dbReference type="FunFam" id="3.40.50.1820:FF:000165">
    <property type="entry name" value="Serine peptidase, putative"/>
    <property type="match status" value="1"/>
</dbReference>
<accession>A0A8H3ESP3</accession>
<dbReference type="InterPro" id="IPR029058">
    <property type="entry name" value="AB_hydrolase_fold"/>
</dbReference>